<evidence type="ECO:0000313" key="1">
    <source>
        <dbReference type="EMBL" id="KAL0955921.1"/>
    </source>
</evidence>
<dbReference type="Proteomes" id="UP001556367">
    <property type="component" value="Unassembled WGS sequence"/>
</dbReference>
<dbReference type="Gene3D" id="3.80.10.10">
    <property type="entry name" value="Ribonuclease Inhibitor"/>
    <property type="match status" value="1"/>
</dbReference>
<organism evidence="1 2">
    <name type="scientific">Hohenbuehelia grisea</name>
    <dbReference type="NCBI Taxonomy" id="104357"/>
    <lineage>
        <taxon>Eukaryota</taxon>
        <taxon>Fungi</taxon>
        <taxon>Dikarya</taxon>
        <taxon>Basidiomycota</taxon>
        <taxon>Agaricomycotina</taxon>
        <taxon>Agaricomycetes</taxon>
        <taxon>Agaricomycetidae</taxon>
        <taxon>Agaricales</taxon>
        <taxon>Pleurotineae</taxon>
        <taxon>Pleurotaceae</taxon>
        <taxon>Hohenbuehelia</taxon>
    </lineage>
</organism>
<keyword evidence="2" id="KW-1185">Reference proteome</keyword>
<accession>A0ABR3JJK6</accession>
<gene>
    <name evidence="1" type="ORF">HGRIS_002112</name>
</gene>
<protein>
    <recommendedName>
        <fullName evidence="3">F-box domain-containing protein</fullName>
    </recommendedName>
</protein>
<evidence type="ECO:0008006" key="3">
    <source>
        <dbReference type="Google" id="ProtNLM"/>
    </source>
</evidence>
<reference evidence="2" key="1">
    <citation type="submission" date="2024-06" db="EMBL/GenBank/DDBJ databases">
        <title>Multi-omics analyses provide insights into the biosynthesis of the anticancer antibiotic pleurotin in Hohenbuehelia grisea.</title>
        <authorList>
            <person name="Weaver J.A."/>
            <person name="Alberti F."/>
        </authorList>
    </citation>
    <scope>NUCLEOTIDE SEQUENCE [LARGE SCALE GENOMIC DNA]</scope>
    <source>
        <strain evidence="2">T-177</strain>
    </source>
</reference>
<sequence>MTVTRRTTAQRLPPEIWGEIASYIPDDQFESLYSVNRELFELVMNKKYHSLLLNDFDSDQSRKLELHLQHISEQHIALRAKSLVICARLFYEFAARHAHDRPPPLGQQIRTFVKSTSRRALHRTPAPPTPLPPELQHTVQCINHALCRLINLHELWITGYGSMPYFSSAWSSLGTNLRHLTVEIAPAFVIEMLAEAQGLRCLEYLALIISHQDSADYATLRTPALFKAMATFVNRLNPTLRSLSLLTCTPIDFSQFFLRLGYFIRLERLLIHIPLDNTTLSDVSGLRRVLQSHSSVLKELAISHTCVAAPTRESTESWFLRIFDALQISGLPSLEIDYRSSPGFREPTPFVQARGFDTRFRSLLHVTRSYLQPYELGALATSMSLRRLCLNVTTLKKDLIDTLASRLPNLESLNITVEASSHKSSIVIVDRFVRELRQDGVQYQGWKLRDITISIVPPLSDKLTQYQFLAMEALAACVPTIESFCESGSLDIVMILGTTKSPRRVSSSRVR</sequence>
<name>A0ABR3JJK6_9AGAR</name>
<evidence type="ECO:0000313" key="2">
    <source>
        <dbReference type="Proteomes" id="UP001556367"/>
    </source>
</evidence>
<comment type="caution">
    <text evidence="1">The sequence shown here is derived from an EMBL/GenBank/DDBJ whole genome shotgun (WGS) entry which is preliminary data.</text>
</comment>
<dbReference type="InterPro" id="IPR032675">
    <property type="entry name" value="LRR_dom_sf"/>
</dbReference>
<proteinExistence type="predicted"/>
<dbReference type="EMBL" id="JASNQZ010000006">
    <property type="protein sequence ID" value="KAL0955921.1"/>
    <property type="molecule type" value="Genomic_DNA"/>
</dbReference>